<protein>
    <recommendedName>
        <fullName evidence="2">PiggyBac transposable element-derived protein domain-containing protein</fullName>
    </recommendedName>
</protein>
<dbReference type="EnsemblMetazoa" id="XM_008191371.1">
    <property type="protein sequence ID" value="XP_008189593.1"/>
    <property type="gene ID" value="LOC103311678"/>
</dbReference>
<reference evidence="4" key="1">
    <citation type="submission" date="2010-06" db="EMBL/GenBank/DDBJ databases">
        <authorList>
            <person name="Jiang H."/>
            <person name="Abraham K."/>
            <person name="Ali S."/>
            <person name="Alsbrooks S.L."/>
            <person name="Anim B.N."/>
            <person name="Anosike U.S."/>
            <person name="Attaway T."/>
            <person name="Bandaranaike D.P."/>
            <person name="Battles P.K."/>
            <person name="Bell S.N."/>
            <person name="Bell A.V."/>
            <person name="Beltran B."/>
            <person name="Bickham C."/>
            <person name="Bustamante Y."/>
            <person name="Caleb T."/>
            <person name="Canada A."/>
            <person name="Cardenas V."/>
            <person name="Carter K."/>
            <person name="Chacko J."/>
            <person name="Chandrabose M.N."/>
            <person name="Chavez D."/>
            <person name="Chavez A."/>
            <person name="Chen L."/>
            <person name="Chu H.-S."/>
            <person name="Claassen K.J."/>
            <person name="Cockrell R."/>
            <person name="Collins M."/>
            <person name="Cooper J.A."/>
            <person name="Cree A."/>
            <person name="Curry S.M."/>
            <person name="Da Y."/>
            <person name="Dao M.D."/>
            <person name="Das B."/>
            <person name="Davila M.-L."/>
            <person name="Davy-Carroll L."/>
            <person name="Denson S."/>
            <person name="Dinh H."/>
            <person name="Ebong V.E."/>
            <person name="Edwards J.R."/>
            <person name="Egan A."/>
            <person name="El-Daye J."/>
            <person name="Escobedo L."/>
            <person name="Fernandez S."/>
            <person name="Fernando P.R."/>
            <person name="Flagg N."/>
            <person name="Forbes L.D."/>
            <person name="Fowler R.G."/>
            <person name="Fu Q."/>
            <person name="Gabisi R.A."/>
            <person name="Ganer J."/>
            <person name="Garbino Pronczuk A."/>
            <person name="Garcia R.M."/>
            <person name="Garner T."/>
            <person name="Garrett T.E."/>
            <person name="Gonzalez D.A."/>
            <person name="Hamid H."/>
            <person name="Hawkins E.S."/>
            <person name="Hirani K."/>
            <person name="Hogues M.E."/>
            <person name="Hollins B."/>
            <person name="Hsiao C.-H."/>
            <person name="Jabil R."/>
            <person name="James M.L."/>
            <person name="Jhangiani S.N."/>
            <person name="Johnson B."/>
            <person name="Johnson Q."/>
            <person name="Joshi V."/>
            <person name="Kalu J.B."/>
            <person name="Kam C."/>
            <person name="Kashfia A."/>
            <person name="Keebler J."/>
            <person name="Kisamo H."/>
            <person name="Kovar C.L."/>
            <person name="Lago L.A."/>
            <person name="Lai C.-Y."/>
            <person name="Laidlaw J."/>
            <person name="Lara F."/>
            <person name="Le T.-K."/>
            <person name="Lee S.L."/>
            <person name="Legall F.H."/>
            <person name="Lemon S.J."/>
            <person name="Lewis L.R."/>
            <person name="Li B."/>
            <person name="Liu Y."/>
            <person name="Liu Y.-S."/>
            <person name="Lopez J."/>
            <person name="Lozado R.J."/>
            <person name="Lu J."/>
            <person name="Madu R.C."/>
            <person name="Maheshwari M."/>
            <person name="Maheshwari R."/>
            <person name="Malloy K."/>
            <person name="Martinez E."/>
            <person name="Mathew T."/>
            <person name="Mercado I.C."/>
            <person name="Mercado C."/>
            <person name="Meyer B."/>
            <person name="Montgomery K."/>
            <person name="Morgan M.B."/>
            <person name="Munidasa M."/>
            <person name="Nazareth L.V."/>
            <person name="Nelson J."/>
            <person name="Ng B.M."/>
            <person name="Nguyen N.B."/>
            <person name="Nguyen P.Q."/>
            <person name="Nguyen T."/>
            <person name="Obregon M."/>
            <person name="Okwuonu G.O."/>
            <person name="Onwere C.G."/>
            <person name="Orozco G."/>
            <person name="Parra A."/>
            <person name="Patel S."/>
            <person name="Patil S."/>
            <person name="Perez A."/>
            <person name="Perez Y."/>
            <person name="Pham C."/>
            <person name="Primus E.L."/>
            <person name="Pu L.-L."/>
            <person name="Puazo M."/>
            <person name="Qin X."/>
            <person name="Quiroz J.B."/>
            <person name="Reese J."/>
            <person name="Richards S."/>
            <person name="Rives C.M."/>
            <person name="Robberts R."/>
            <person name="Ruiz S.J."/>
            <person name="Ruiz M.J."/>
            <person name="Santibanez J."/>
            <person name="Schneider B.W."/>
            <person name="Sisson I."/>
            <person name="Smith M."/>
            <person name="Sodergren E."/>
            <person name="Song X.-Z."/>
            <person name="Song B.B."/>
            <person name="Summersgill H."/>
            <person name="Thelus R."/>
            <person name="Thornton R.D."/>
            <person name="Trejos Z.Y."/>
            <person name="Usmani K."/>
            <person name="Vattathil S."/>
            <person name="Villasana D."/>
            <person name="Walker D.L."/>
            <person name="Wang S."/>
            <person name="Wang K."/>
            <person name="White C.S."/>
            <person name="Williams A.C."/>
            <person name="Williamson J."/>
            <person name="Wilson K."/>
            <person name="Woghiren I.O."/>
            <person name="Woodworth J.R."/>
            <person name="Worley K.C."/>
            <person name="Wright R.A."/>
            <person name="Wu W."/>
            <person name="Young L."/>
            <person name="Zhang L."/>
            <person name="Zhang J."/>
            <person name="Zhu Y."/>
            <person name="Muzny D.M."/>
            <person name="Weinstock G."/>
            <person name="Gibbs R.A."/>
        </authorList>
    </citation>
    <scope>NUCLEOTIDE SEQUENCE [LARGE SCALE GENOMIC DNA]</scope>
    <source>
        <strain evidence="4">LSR1</strain>
    </source>
</reference>
<dbReference type="AlphaFoldDB" id="A0A8R2BBD5"/>
<dbReference type="Proteomes" id="UP000007819">
    <property type="component" value="Chromosome A1"/>
</dbReference>
<dbReference type="GeneID" id="103311678"/>
<dbReference type="Pfam" id="PF13843">
    <property type="entry name" value="DDE_Tnp_1_7"/>
    <property type="match status" value="1"/>
</dbReference>
<sequence length="588" mass="68157">MALNEEQILDLLNDGYNSDIDILEENDDCDDELEILLQNFENDDLLGYLEALREEEDQLQVNEDIDETHEITAPNHTPGTLGLNFVQKKDIEWINTPCNAPILELNDLVVVDPPIDMPTPIEYFMNNNFKPTSATEIKSLIAIQMIMGCLKYPKKEMYWTRKYRVNIIADTMTKNRFFSLRQHIHLINNLDIPRNNKDKFVKVRPIFDTLNIRCQQLPVERNLSVDEQIVPFKGKLSVKQYMKGKPNPWGIKIFLLCGESGIVYNMILYQGMSTNINEELQKNFGLGGAIVVCLTQNISENRHFLYFDNFFSSYNLFYALLQKKIYAAGTVRLNRFFKPPMMPDKQISNLGRGTSFEITSKLGISLLKWFDNKPINIGSNFITSGTPEYVKRWDKKNKEFVHIERPEVIKLYNKSMGGVDKHDQLVSYYRMHMKSKKWTLRMIFHAFDMAVSNCWLEYINDANELKIPKNRQLALLDFKSSLAEELILVGRPTPPRKRGRPSSASPSVSNVDMYDISPKCAKSLEFRPLLAVSQDQTSHYPKYDGKKEATRCKENKCTGKTHVVCRKCNIHLCFTPKKDCFYNFHNKI</sequence>
<accession>A0A8R2BBD5</accession>
<organism evidence="3 4">
    <name type="scientific">Acyrthosiphon pisum</name>
    <name type="common">Pea aphid</name>
    <dbReference type="NCBI Taxonomy" id="7029"/>
    <lineage>
        <taxon>Eukaryota</taxon>
        <taxon>Metazoa</taxon>
        <taxon>Ecdysozoa</taxon>
        <taxon>Arthropoda</taxon>
        <taxon>Hexapoda</taxon>
        <taxon>Insecta</taxon>
        <taxon>Pterygota</taxon>
        <taxon>Neoptera</taxon>
        <taxon>Paraneoptera</taxon>
        <taxon>Hemiptera</taxon>
        <taxon>Sternorrhyncha</taxon>
        <taxon>Aphidomorpha</taxon>
        <taxon>Aphidoidea</taxon>
        <taxon>Aphididae</taxon>
        <taxon>Macrosiphini</taxon>
        <taxon>Acyrthosiphon</taxon>
    </lineage>
</organism>
<proteinExistence type="predicted"/>
<dbReference type="KEGG" id="api:103311678"/>
<dbReference type="RefSeq" id="XP_008189593.1">
    <property type="nucleotide sequence ID" value="XM_008191371.1"/>
</dbReference>
<keyword evidence="4" id="KW-1185">Reference proteome</keyword>
<dbReference type="PANTHER" id="PTHR47272">
    <property type="entry name" value="DDE_TNP_1_7 DOMAIN-CONTAINING PROTEIN"/>
    <property type="match status" value="1"/>
</dbReference>
<evidence type="ECO:0000313" key="3">
    <source>
        <dbReference type="EnsemblMetazoa" id="XP_008189593.1"/>
    </source>
</evidence>
<dbReference type="InterPro" id="IPR029526">
    <property type="entry name" value="PGBD"/>
</dbReference>
<reference evidence="3" key="2">
    <citation type="submission" date="2022-06" db="UniProtKB">
        <authorList>
            <consortium name="EnsemblMetazoa"/>
        </authorList>
    </citation>
    <scope>IDENTIFICATION</scope>
</reference>
<feature type="region of interest" description="Disordered" evidence="1">
    <location>
        <begin position="491"/>
        <end position="510"/>
    </location>
</feature>
<feature type="domain" description="PiggyBac transposable element-derived protein" evidence="2">
    <location>
        <begin position="127"/>
        <end position="455"/>
    </location>
</feature>
<dbReference type="PANTHER" id="PTHR47272:SF2">
    <property type="entry name" value="PIGGYBAC TRANSPOSABLE ELEMENT-DERIVED PROTEIN 3-LIKE"/>
    <property type="match status" value="1"/>
</dbReference>
<name>A0A8R2BBD5_ACYPI</name>
<dbReference type="OrthoDB" id="123207at2759"/>
<evidence type="ECO:0000256" key="1">
    <source>
        <dbReference type="SAM" id="MobiDB-lite"/>
    </source>
</evidence>
<evidence type="ECO:0000259" key="2">
    <source>
        <dbReference type="Pfam" id="PF13843"/>
    </source>
</evidence>
<evidence type="ECO:0000313" key="4">
    <source>
        <dbReference type="Proteomes" id="UP000007819"/>
    </source>
</evidence>